<dbReference type="PANTHER" id="PTHR47381:SF3">
    <property type="entry name" value="ALPHA_BETA-HYDROLASES SUPERFAMILY PROTEIN"/>
    <property type="match status" value="1"/>
</dbReference>
<evidence type="ECO:0000256" key="1">
    <source>
        <dbReference type="SAM" id="SignalP"/>
    </source>
</evidence>
<keyword evidence="3" id="KW-1185">Reference proteome</keyword>
<dbReference type="InterPro" id="IPR025890">
    <property type="entry name" value="Abhydrolase_bac"/>
</dbReference>
<name>A0A916JFA5_9BACT</name>
<dbReference type="Gene3D" id="3.40.50.1820">
    <property type="entry name" value="alpha/beta hydrolase"/>
    <property type="match status" value="1"/>
</dbReference>
<proteinExistence type="predicted"/>
<gene>
    <name evidence="2" type="ORF">DYBT9275_04383</name>
</gene>
<evidence type="ECO:0000313" key="2">
    <source>
        <dbReference type="EMBL" id="CAG5008909.1"/>
    </source>
</evidence>
<accession>A0A916JFA5</accession>
<reference evidence="2" key="1">
    <citation type="submission" date="2021-04" db="EMBL/GenBank/DDBJ databases">
        <authorList>
            <person name="Rodrigo-Torres L."/>
            <person name="Arahal R. D."/>
            <person name="Lucena T."/>
        </authorList>
    </citation>
    <scope>NUCLEOTIDE SEQUENCE</scope>
    <source>
        <strain evidence="2">CECT 9275</strain>
    </source>
</reference>
<feature type="signal peptide" evidence="1">
    <location>
        <begin position="1"/>
        <end position="21"/>
    </location>
</feature>
<evidence type="ECO:0008006" key="4">
    <source>
        <dbReference type="Google" id="ProtNLM"/>
    </source>
</evidence>
<keyword evidence="1" id="KW-0732">Signal</keyword>
<comment type="caution">
    <text evidence="2">The sequence shown here is derived from an EMBL/GenBank/DDBJ whole genome shotgun (WGS) entry which is preliminary data.</text>
</comment>
<dbReference type="PANTHER" id="PTHR47381">
    <property type="entry name" value="ALPHA/BETA-HYDROLASES SUPERFAMILY PROTEIN"/>
    <property type="match status" value="1"/>
</dbReference>
<protein>
    <recommendedName>
        <fullName evidence="4">Acetyl xylan esterase domain-containing protein</fullName>
    </recommendedName>
</protein>
<sequence>MSVLRNLLLLAAALLLSQCQAGKTTTKPLFPAFSEHYDDVKTSSAMFGVADMKFAFRGKTKSDFEKWQNAFRPELKKTLGLAILETQLAGFKPRAERISSEDIGFAIREKWRIWTEPTVPLPFILLRPKGPERQRGLVIAPHGHSKNTEMYAGIYYNDHDKEHAEAGERDVAIQAVKEGYIAIAPTARGFGETRTATDLKADADRSCRTLLLHNILVGRTAVGDRVWDVSKIIDWALAELHIDPKKIVVTGNSGGGTTTLFAAACDTRIAAGIPASYFNTFSGSIGTFRHCECNYIPGILNLGEMGDIAGLIAPRLFCAINGKLDKNFPIIEARKSFQRAKDIYQVAGAPGNCEFYEGAEGHRYYKAGAWPFLNRHWGGAF</sequence>
<evidence type="ECO:0000313" key="3">
    <source>
        <dbReference type="Proteomes" id="UP000680038"/>
    </source>
</evidence>
<dbReference type="SUPFAM" id="SSF53474">
    <property type="entry name" value="alpha/beta-Hydrolases"/>
    <property type="match status" value="1"/>
</dbReference>
<dbReference type="RefSeq" id="WP_215240760.1">
    <property type="nucleotide sequence ID" value="NZ_CAJRAF010000002.1"/>
</dbReference>
<feature type="chain" id="PRO_5036813012" description="Acetyl xylan esterase domain-containing protein" evidence="1">
    <location>
        <begin position="22"/>
        <end position="381"/>
    </location>
</feature>
<dbReference type="Pfam" id="PF12715">
    <property type="entry name" value="Abhydrolase_7"/>
    <property type="match status" value="1"/>
</dbReference>
<dbReference type="EMBL" id="CAJRAF010000002">
    <property type="protein sequence ID" value="CAG5008909.1"/>
    <property type="molecule type" value="Genomic_DNA"/>
</dbReference>
<organism evidence="2 3">
    <name type="scientific">Dyadobacter helix</name>
    <dbReference type="NCBI Taxonomy" id="2822344"/>
    <lineage>
        <taxon>Bacteria</taxon>
        <taxon>Pseudomonadati</taxon>
        <taxon>Bacteroidota</taxon>
        <taxon>Cytophagia</taxon>
        <taxon>Cytophagales</taxon>
        <taxon>Spirosomataceae</taxon>
        <taxon>Dyadobacter</taxon>
    </lineage>
</organism>
<dbReference type="AlphaFoldDB" id="A0A916JFA5"/>
<dbReference type="Proteomes" id="UP000680038">
    <property type="component" value="Unassembled WGS sequence"/>
</dbReference>
<dbReference type="InterPro" id="IPR029058">
    <property type="entry name" value="AB_hydrolase_fold"/>
</dbReference>